<feature type="domain" description="Acetyl xylan esterase" evidence="1">
    <location>
        <begin position="172"/>
        <end position="443"/>
    </location>
</feature>
<dbReference type="PANTHER" id="PTHR40111">
    <property type="entry name" value="CEPHALOSPORIN-C DEACETYLASE"/>
    <property type="match status" value="1"/>
</dbReference>
<protein>
    <submittedName>
        <fullName evidence="2">Acetylxylan esterase</fullName>
    </submittedName>
</protein>
<dbReference type="PANTHER" id="PTHR40111:SF1">
    <property type="entry name" value="CEPHALOSPORIN-C DEACETYLASE"/>
    <property type="match status" value="1"/>
</dbReference>
<dbReference type="EMBL" id="CP138858">
    <property type="protein sequence ID" value="WPJ96711.1"/>
    <property type="molecule type" value="Genomic_DNA"/>
</dbReference>
<dbReference type="InterPro" id="IPR029058">
    <property type="entry name" value="AB_hydrolase_fold"/>
</dbReference>
<name>A0ABZ0RNK3_9BACT</name>
<reference evidence="2 3" key="1">
    <citation type="submission" date="2023-11" db="EMBL/GenBank/DDBJ databases">
        <title>Coraliomargarita sp. nov., isolated from marine algae.</title>
        <authorList>
            <person name="Lee J.K."/>
            <person name="Baek J.H."/>
            <person name="Kim J.M."/>
            <person name="Choi D.G."/>
            <person name="Jeon C.O."/>
        </authorList>
    </citation>
    <scope>NUCLEOTIDE SEQUENCE [LARGE SCALE GENOMIC DNA]</scope>
    <source>
        <strain evidence="2 3">J2-16</strain>
    </source>
</reference>
<proteinExistence type="predicted"/>
<dbReference type="InterPro" id="IPR008391">
    <property type="entry name" value="AXE1_dom"/>
</dbReference>
<dbReference type="Proteomes" id="UP001324993">
    <property type="component" value="Chromosome"/>
</dbReference>
<dbReference type="Pfam" id="PF05448">
    <property type="entry name" value="AXE1"/>
    <property type="match status" value="1"/>
</dbReference>
<organism evidence="2 3">
    <name type="scientific">Coraliomargarita algicola</name>
    <dbReference type="NCBI Taxonomy" id="3092156"/>
    <lineage>
        <taxon>Bacteria</taxon>
        <taxon>Pseudomonadati</taxon>
        <taxon>Verrucomicrobiota</taxon>
        <taxon>Opitutia</taxon>
        <taxon>Puniceicoccales</taxon>
        <taxon>Coraliomargaritaceae</taxon>
        <taxon>Coraliomargarita</taxon>
    </lineage>
</organism>
<keyword evidence="3" id="KW-1185">Reference proteome</keyword>
<accession>A0ABZ0RNK3</accession>
<dbReference type="RefSeq" id="WP_319833568.1">
    <property type="nucleotide sequence ID" value="NZ_CP138858.1"/>
</dbReference>
<dbReference type="InterPro" id="IPR039069">
    <property type="entry name" value="CE7"/>
</dbReference>
<evidence type="ECO:0000259" key="1">
    <source>
        <dbReference type="Pfam" id="PF05448"/>
    </source>
</evidence>
<evidence type="ECO:0000313" key="3">
    <source>
        <dbReference type="Proteomes" id="UP001324993"/>
    </source>
</evidence>
<evidence type="ECO:0000313" key="2">
    <source>
        <dbReference type="EMBL" id="WPJ96711.1"/>
    </source>
</evidence>
<sequence length="448" mass="49361">MESNLARPYGDKPSPPHDSRLAFWSSQSEDLLFDQASDEIVIHCRAGLRSVALDWTLNRNQFKTSFAEGQAEAIAGNRFIIRIPTKLLTPGFYDLRVRLDSGLGDPVPGICSFGFAVGSMPITDTRPNDFMEFWSKGLAALQSVSLNAELGEMETFNSAAINQYNLDHAAIPADYDPQGHRVEVVESCKVSFDGIGDKRIHGWLAKPEGEGPFPAMLVLPGAGFNARPRPLEHARHGYLAMDIQVHGQEVDLEEYPRLPGYYDGQVYEPVEDFYYYDVYLNVVQAINYLLSRPDVDPDRIVVVGGSQGGRLSIVAAALDPRVAAAVPAIPHSGDVAYLKWFKSANDLNEPFAGARDGMDRAAPPAMPATAEGRCLPYFDPVNFAPEITCPVLMNGGLVDPVSYVSGVWAIYEKLGSENKAMVPLPGLGHDWSPEFDRMAWRWLDRVLD</sequence>
<dbReference type="Gene3D" id="3.40.50.1820">
    <property type="entry name" value="alpha/beta hydrolase"/>
    <property type="match status" value="1"/>
</dbReference>
<gene>
    <name evidence="2" type="ORF">SH580_03205</name>
</gene>
<dbReference type="SUPFAM" id="SSF53474">
    <property type="entry name" value="alpha/beta-Hydrolases"/>
    <property type="match status" value="1"/>
</dbReference>